<evidence type="ECO:0000313" key="1">
    <source>
        <dbReference type="EMBL" id="KAJ9123807.1"/>
    </source>
</evidence>
<organism evidence="1 2">
    <name type="scientific">Naganishia onofrii</name>
    <dbReference type="NCBI Taxonomy" id="1851511"/>
    <lineage>
        <taxon>Eukaryota</taxon>
        <taxon>Fungi</taxon>
        <taxon>Dikarya</taxon>
        <taxon>Basidiomycota</taxon>
        <taxon>Agaricomycotina</taxon>
        <taxon>Tremellomycetes</taxon>
        <taxon>Filobasidiales</taxon>
        <taxon>Filobasidiaceae</taxon>
        <taxon>Naganishia</taxon>
    </lineage>
</organism>
<comment type="caution">
    <text evidence="1">The sequence shown here is derived from an EMBL/GenBank/DDBJ whole genome shotgun (WGS) entry which is preliminary data.</text>
</comment>
<reference evidence="1" key="1">
    <citation type="submission" date="2023-04" db="EMBL/GenBank/DDBJ databases">
        <title>Draft Genome sequencing of Naganishia species isolated from polar environments using Oxford Nanopore Technology.</title>
        <authorList>
            <person name="Leo P."/>
            <person name="Venkateswaran K."/>
        </authorList>
    </citation>
    <scope>NUCLEOTIDE SEQUENCE</scope>
    <source>
        <strain evidence="1">DBVPG 5303</strain>
    </source>
</reference>
<sequence length="163" mass="17816">MFNNPRSTAAATIIAALAAFPHLVNAGTSAWHFDYIDPLVLARLDPIVSPDRPSGHAHIIYGGNNFASSYSYDNSIASNCSTIFAQYDKGNYWAPMLYATENDANSPANKYTAVRADQRYYAFLDRNTPDKAVEAPPKGLRYIAGNMSAKSYEDTGLPLEALI</sequence>
<accession>A0ACC2XKL2</accession>
<protein>
    <submittedName>
        <fullName evidence="1">Uncharacterized protein</fullName>
    </submittedName>
</protein>
<dbReference type="Proteomes" id="UP001234202">
    <property type="component" value="Unassembled WGS sequence"/>
</dbReference>
<evidence type="ECO:0000313" key="2">
    <source>
        <dbReference type="Proteomes" id="UP001234202"/>
    </source>
</evidence>
<dbReference type="EMBL" id="JASBWV010000011">
    <property type="protein sequence ID" value="KAJ9123807.1"/>
    <property type="molecule type" value="Genomic_DNA"/>
</dbReference>
<gene>
    <name evidence="1" type="ORF">QFC24_003583</name>
</gene>
<name>A0ACC2XKL2_9TREE</name>
<keyword evidence="2" id="KW-1185">Reference proteome</keyword>
<proteinExistence type="predicted"/>